<dbReference type="InterPro" id="IPR022409">
    <property type="entry name" value="PKD/Chitinase_dom"/>
</dbReference>
<dbReference type="InterPro" id="IPR032675">
    <property type="entry name" value="LRR_dom_sf"/>
</dbReference>
<keyword evidence="3" id="KW-0433">Leucine-rich repeat</keyword>
<dbReference type="InterPro" id="IPR013783">
    <property type="entry name" value="Ig-like_fold"/>
</dbReference>
<evidence type="ECO:0000313" key="11">
    <source>
        <dbReference type="EMBL" id="XBL15942.1"/>
    </source>
</evidence>
<sequence length="1327" mass="146139">MKIIFHKTILVLFFILSGTYSFGQTCIVPQSERDALVAFYNATNGPNWTNNTNWNTAAAVCDWYGVTVSNGSVASIVLENNNLNGTIPASIDDLTNLNYLNLYVNNLTGIIPSSIGNLSNLTDLRLSRNQLTGTIPSEIGNLKNLNIIYISNNQFSGNIPSELGLLPNLSELSLHKNQLTGSIPVSFGGLTGLNFLHLHDNQLSGALPSGLTTLNNLRGFKFENNKFVFEDFEAIHATLENNISSFYVYSPQAKVDLEETINLTEGSSYTFTTSLSSANNSYQWYKDGVAISGATSKDYTINTLGLTDSGVYHVIATNSIITGLTLERNTLTLSVTADTLPLTKYCYTAECGNCPDGIINYFDEYGVQQTLTITYNDGVVSVMSSSQPIISDYVSLVTCPTNIPPYVDAGVYASLIFPSNSFILNGSQSYDSDGTIVSYLWSKISGGTAIFADSNSSITEVTLLEVGTYVFELTVIDDDGAISTDTAIVFVLAENEEYTLPLIKYCYAGCANCPDGIIEYFNEYGVQQTLAITYDDGVVSIMSSSQPIISEYVSLVTCSTNSPPFANAGVDGSIVYPSNSFILNGTRSYDSDGIIVSYLWTKISGGTVMFADVNSYRTEVSSLETGTYVFQLTVTDDDGAISTDTVTVFVLEVGQENSFCSSEWENYPTVANLIPSGSSVFWYATETGGVPYNTTDELIDEAINFGGVTYWWDDTTDNILTRTATTVMIDQGTPTHNYEDEYQFLPTNATIANLQMSGTNIQWFNSAFSQTPLNPTNLLEHGATYYVEDVGISTCRLAVEVYVGTVPPISDNIQYICPGATLNDLVIIPEIGATLVWYDSDTEGNALSNTTLLQEDITYYAAQIGADTFESFERTPITVLFNGVSTPILPSGIQKFYSNQEHTVANLLAKGSNVKWYSQSLGGSLYDSTTILQDNTTYYAQQTDGNCISERIPVVVDILDEELPTIISCEKFKPQLGGHYVISGWVREQGASATPGEIHDFTEVSDLFVELLNHLKNKVLSDNLFELDIPSDVYIPESNIDFDPLIPFVQEIQSDELKLTVYDFKRIEDDFGGVDKGRTIGFSFYLNKSKTRFFEYRTPEITVELCPNCNAGFKGSARFNYPLLGNDLGALNFTNARVSNGILYVTQSFNASNPSLVINNQEIQISGTSMLSESITYYDYNEGSNYQPVNYEYAQIELTYIGGDDLEMTNETLIFSSQGAIIDGWQRVLGEFTIPVDAKLLNINLKSNSTSVNTYFDDIRIHPFDSNMKTFVYHPETQRLMSELDENNYATFYEYDLEGGLVRVKKETEKGVYTIQETRSGNVKATN</sequence>
<keyword evidence="5 9" id="KW-0732">Signal</keyword>
<dbReference type="Pfam" id="PF22352">
    <property type="entry name" value="K319L-like_PKD"/>
    <property type="match status" value="2"/>
</dbReference>
<gene>
    <name evidence="11" type="ORF">QLS71_007970</name>
</gene>
<dbReference type="FunFam" id="3.80.10.10:FF:000129">
    <property type="entry name" value="Leucine-rich repeat receptor-like kinase"/>
    <property type="match status" value="1"/>
</dbReference>
<dbReference type="RefSeq" id="WP_308993696.1">
    <property type="nucleotide sequence ID" value="NZ_CP155618.1"/>
</dbReference>
<evidence type="ECO:0000256" key="2">
    <source>
        <dbReference type="ARBA" id="ARBA00022475"/>
    </source>
</evidence>
<protein>
    <submittedName>
        <fullName evidence="11">Immunoglobulin domain-containing protein</fullName>
    </submittedName>
</protein>
<reference evidence="11" key="1">
    <citation type="submission" date="2024-04" db="EMBL/GenBank/DDBJ databases">
        <title>Mariniflexile litorale, isolated from the shallow sediments of the Sea of Japan.</title>
        <authorList>
            <person name="Romanenko L."/>
            <person name="Isaeva M."/>
        </authorList>
    </citation>
    <scope>NUCLEOTIDE SEQUENCE [LARGE SCALE GENOMIC DNA]</scope>
    <source>
        <strain evidence="11">KMM 9835</strain>
    </source>
</reference>
<dbReference type="InterPro" id="IPR055414">
    <property type="entry name" value="LRR_R13L4/SHOC2-like"/>
</dbReference>
<dbReference type="PANTHER" id="PTHR47988">
    <property type="entry name" value="SOMATIC EMBRYOGENESIS RECEPTOR KINASE 1"/>
    <property type="match status" value="1"/>
</dbReference>
<dbReference type="Gene3D" id="3.80.10.10">
    <property type="entry name" value="Ribonuclease Inhibitor"/>
    <property type="match status" value="2"/>
</dbReference>
<evidence type="ECO:0000256" key="3">
    <source>
        <dbReference type="ARBA" id="ARBA00022614"/>
    </source>
</evidence>
<evidence type="ECO:0000313" key="12">
    <source>
        <dbReference type="Proteomes" id="UP001224325"/>
    </source>
</evidence>
<dbReference type="CDD" id="cd00146">
    <property type="entry name" value="PKD"/>
    <property type="match status" value="2"/>
</dbReference>
<dbReference type="SMART" id="SM00089">
    <property type="entry name" value="PKD"/>
    <property type="match status" value="2"/>
</dbReference>
<organism evidence="11 12">
    <name type="scientific">Mariniflexile litorale</name>
    <dbReference type="NCBI Taxonomy" id="3045158"/>
    <lineage>
        <taxon>Bacteria</taxon>
        <taxon>Pseudomonadati</taxon>
        <taxon>Bacteroidota</taxon>
        <taxon>Flavobacteriia</taxon>
        <taxon>Flavobacteriales</taxon>
        <taxon>Flavobacteriaceae</taxon>
        <taxon>Mariniflexile</taxon>
    </lineage>
</organism>
<dbReference type="SUPFAM" id="SSF48726">
    <property type="entry name" value="Immunoglobulin"/>
    <property type="match status" value="1"/>
</dbReference>
<keyword evidence="7" id="KW-1133">Transmembrane helix</keyword>
<dbReference type="KEGG" id="mlil:QLS71_007970"/>
<evidence type="ECO:0000256" key="5">
    <source>
        <dbReference type="ARBA" id="ARBA00022729"/>
    </source>
</evidence>
<accession>A0AAU7EIF3</accession>
<keyword evidence="4" id="KW-0812">Transmembrane</keyword>
<dbReference type="GO" id="GO:0005886">
    <property type="term" value="C:plasma membrane"/>
    <property type="evidence" value="ECO:0007669"/>
    <property type="project" value="UniProtKB-SubCell"/>
</dbReference>
<proteinExistence type="predicted"/>
<keyword evidence="12" id="KW-1185">Reference proteome</keyword>
<dbReference type="EMBL" id="CP155618">
    <property type="protein sequence ID" value="XBL15942.1"/>
    <property type="molecule type" value="Genomic_DNA"/>
</dbReference>
<evidence type="ECO:0000256" key="7">
    <source>
        <dbReference type="ARBA" id="ARBA00022989"/>
    </source>
</evidence>
<dbReference type="Gene3D" id="2.60.40.10">
    <property type="entry name" value="Immunoglobulins"/>
    <property type="match status" value="3"/>
</dbReference>
<keyword evidence="6" id="KW-0677">Repeat</keyword>
<evidence type="ECO:0000259" key="10">
    <source>
        <dbReference type="PROSITE" id="PS50835"/>
    </source>
</evidence>
<feature type="chain" id="PRO_5043605036" evidence="9">
    <location>
        <begin position="24"/>
        <end position="1327"/>
    </location>
</feature>
<dbReference type="Proteomes" id="UP001224325">
    <property type="component" value="Chromosome"/>
</dbReference>
<dbReference type="InterPro" id="IPR007110">
    <property type="entry name" value="Ig-like_dom"/>
</dbReference>
<evidence type="ECO:0000256" key="9">
    <source>
        <dbReference type="SAM" id="SignalP"/>
    </source>
</evidence>
<dbReference type="SUPFAM" id="SSF49299">
    <property type="entry name" value="PKD domain"/>
    <property type="match status" value="2"/>
</dbReference>
<feature type="signal peptide" evidence="9">
    <location>
        <begin position="1"/>
        <end position="23"/>
    </location>
</feature>
<evidence type="ECO:0000256" key="4">
    <source>
        <dbReference type="ARBA" id="ARBA00022692"/>
    </source>
</evidence>
<dbReference type="Pfam" id="PF08263">
    <property type="entry name" value="LRRNT_2"/>
    <property type="match status" value="1"/>
</dbReference>
<keyword evidence="2" id="KW-1003">Cell membrane</keyword>
<evidence type="ECO:0000256" key="8">
    <source>
        <dbReference type="ARBA" id="ARBA00023136"/>
    </source>
</evidence>
<evidence type="ECO:0000256" key="6">
    <source>
        <dbReference type="ARBA" id="ARBA00022737"/>
    </source>
</evidence>
<comment type="subcellular location">
    <subcellularLocation>
        <location evidence="1">Cell membrane</location>
    </subcellularLocation>
</comment>
<keyword evidence="8" id="KW-0472">Membrane</keyword>
<evidence type="ECO:0000256" key="1">
    <source>
        <dbReference type="ARBA" id="ARBA00004236"/>
    </source>
</evidence>
<dbReference type="PROSITE" id="PS50835">
    <property type="entry name" value="IG_LIKE"/>
    <property type="match status" value="1"/>
</dbReference>
<dbReference type="SMART" id="SM00369">
    <property type="entry name" value="LRR_TYP"/>
    <property type="match status" value="4"/>
</dbReference>
<name>A0AAU7EIF3_9FLAO</name>
<dbReference type="InterPro" id="IPR003591">
    <property type="entry name" value="Leu-rich_rpt_typical-subtyp"/>
</dbReference>
<feature type="domain" description="Ig-like" evidence="10">
    <location>
        <begin position="251"/>
        <end position="334"/>
    </location>
</feature>
<dbReference type="InterPro" id="IPR036179">
    <property type="entry name" value="Ig-like_dom_sf"/>
</dbReference>
<dbReference type="InterPro" id="IPR013210">
    <property type="entry name" value="LRR_N_plant-typ"/>
</dbReference>
<dbReference type="Pfam" id="PF23598">
    <property type="entry name" value="LRR_14"/>
    <property type="match status" value="1"/>
</dbReference>
<dbReference type="FunFam" id="3.80.10.10:FF:000299">
    <property type="entry name" value="Piriformospora indica-insensitive protein 2"/>
    <property type="match status" value="1"/>
</dbReference>
<dbReference type="SUPFAM" id="SSF52058">
    <property type="entry name" value="L domain-like"/>
    <property type="match status" value="1"/>
</dbReference>
<dbReference type="InterPro" id="IPR035986">
    <property type="entry name" value="PKD_dom_sf"/>
</dbReference>